<proteinExistence type="predicted"/>
<sequence>MVVQQSKQAEEECADQIKLLPIDGIVMEGGGESFAMRGDIMLSVMADGEPSYFVVSSRNLSELRKQYPAVHITNELKQIKKWLMYPETKSRDKFTMGRTIRRWLNKVEDQILHEKVIDFPVTGVGNPVFVVTRTLCNKWQELYPSIDIENELEKLKEWYLRDETQYKTREAIPAYLKAMLVKKHNNSDFSGSSSIPRQCDRGWMDELRNDVFLGLVVEPDNDNLKKELGLVQSEN</sequence>
<keyword evidence="1" id="KW-0614">Plasmid</keyword>
<protein>
    <submittedName>
        <fullName evidence="1">Uncharacterized protein</fullName>
    </submittedName>
</protein>
<accession>A0AAU7P0V5</accession>
<reference evidence="1 2" key="1">
    <citation type="journal article" date="2024" name="Microbiology">
        <title>Methylomarinum rosea sp. nov., a novel halophilic methanotrophic bacterium from the hypersaline Lake Elton.</title>
        <authorList>
            <person name="Suleimanov R.Z."/>
            <person name="Oshkin I.Y."/>
            <person name="Danilova O.V."/>
            <person name="Suzina N.E."/>
            <person name="Dedysh S.N."/>
        </authorList>
    </citation>
    <scope>NUCLEOTIDE SEQUENCE [LARGE SCALE GENOMIC DNA]</scope>
    <source>
        <strain evidence="1 2">Ch1-1</strain>
        <plasmid evidence="2">unnamed2</plasmid>
    </source>
</reference>
<dbReference type="EMBL" id="CP157744">
    <property type="protein sequence ID" value="XBS22835.1"/>
    <property type="molecule type" value="Genomic_DNA"/>
</dbReference>
<evidence type="ECO:0000313" key="2">
    <source>
        <dbReference type="Proteomes" id="UP001225378"/>
    </source>
</evidence>
<dbReference type="RefSeq" id="WP_305910438.1">
    <property type="nucleotide sequence ID" value="NZ_CP157744.1"/>
</dbReference>
<dbReference type="AlphaFoldDB" id="A0AAU7P0V5"/>
<dbReference type="KEGG" id="mech:Q9L42_021250"/>
<name>A0AAU7P0V5_9GAMM</name>
<keyword evidence="2" id="KW-1185">Reference proteome</keyword>
<geneLocation type="plasmid" evidence="1 2">
    <name>unnamed2</name>
</geneLocation>
<dbReference type="Proteomes" id="UP001225378">
    <property type="component" value="Plasmid unnamed2"/>
</dbReference>
<evidence type="ECO:0000313" key="1">
    <source>
        <dbReference type="EMBL" id="XBS22835.1"/>
    </source>
</evidence>
<gene>
    <name evidence="1" type="ORF">Q9L42_021250</name>
</gene>
<organism evidence="1 2">
    <name type="scientific">Methylomarinum roseum</name>
    <dbReference type="NCBI Taxonomy" id="3067653"/>
    <lineage>
        <taxon>Bacteria</taxon>
        <taxon>Pseudomonadati</taxon>
        <taxon>Pseudomonadota</taxon>
        <taxon>Gammaproteobacteria</taxon>
        <taxon>Methylococcales</taxon>
        <taxon>Methylococcaceae</taxon>
        <taxon>Methylomarinum</taxon>
    </lineage>
</organism>